<dbReference type="InterPro" id="IPR019034">
    <property type="entry name" value="UPF0390"/>
</dbReference>
<keyword evidence="3" id="KW-1185">Reference proteome</keyword>
<dbReference type="Pfam" id="PF09495">
    <property type="entry name" value="DUF2462"/>
    <property type="match status" value="1"/>
</dbReference>
<evidence type="ECO:0000313" key="3">
    <source>
        <dbReference type="Proteomes" id="UP000697127"/>
    </source>
</evidence>
<sequence>MVQGSAKLAKKKTARVTKRQKNPKAAAPKIYKSKNVTAKEKQVNKLAKAHQAKLFSSTEKLISSRVGHLELLKGDRRTLEKEELNESQTTNYYKNSLFDLKVQDNKTIRVIKCWSNGDEEAQVVKISTSSSSGHFSDSEYEYEYEYADHT</sequence>
<organism evidence="2 3">
    <name type="scientific">Pichia californica</name>
    <dbReference type="NCBI Taxonomy" id="460514"/>
    <lineage>
        <taxon>Eukaryota</taxon>
        <taxon>Fungi</taxon>
        <taxon>Dikarya</taxon>
        <taxon>Ascomycota</taxon>
        <taxon>Saccharomycotina</taxon>
        <taxon>Pichiomycetes</taxon>
        <taxon>Pichiales</taxon>
        <taxon>Pichiaceae</taxon>
        <taxon>Pichia</taxon>
    </lineage>
</organism>
<dbReference type="AlphaFoldDB" id="A0A9P6WJH2"/>
<gene>
    <name evidence="2" type="ORF">C6P40_002761</name>
</gene>
<name>A0A9P6WJH2_9ASCO</name>
<protein>
    <submittedName>
        <fullName evidence="2">Uncharacterized protein</fullName>
    </submittedName>
</protein>
<reference evidence="2" key="1">
    <citation type="submission" date="2020-11" db="EMBL/GenBank/DDBJ databases">
        <title>Kefir isolates.</title>
        <authorList>
            <person name="Marcisauskas S."/>
            <person name="Kim Y."/>
            <person name="Blasche S."/>
        </authorList>
    </citation>
    <scope>NUCLEOTIDE SEQUENCE</scope>
    <source>
        <strain evidence="2">Olga-1</strain>
    </source>
</reference>
<feature type="non-terminal residue" evidence="2">
    <location>
        <position position="150"/>
    </location>
</feature>
<evidence type="ECO:0000313" key="2">
    <source>
        <dbReference type="EMBL" id="KAG0687193.1"/>
    </source>
</evidence>
<feature type="region of interest" description="Disordered" evidence="1">
    <location>
        <begin position="1"/>
        <end position="33"/>
    </location>
</feature>
<feature type="compositionally biased region" description="Basic residues" evidence="1">
    <location>
        <begin position="8"/>
        <end position="22"/>
    </location>
</feature>
<accession>A0A9P6WJH2</accession>
<comment type="caution">
    <text evidence="2">The sequence shown here is derived from an EMBL/GenBank/DDBJ whole genome shotgun (WGS) entry which is preliminary data.</text>
</comment>
<evidence type="ECO:0000256" key="1">
    <source>
        <dbReference type="SAM" id="MobiDB-lite"/>
    </source>
</evidence>
<dbReference type="EMBL" id="PUHW01000301">
    <property type="protein sequence ID" value="KAG0687193.1"/>
    <property type="molecule type" value="Genomic_DNA"/>
</dbReference>
<dbReference type="Proteomes" id="UP000697127">
    <property type="component" value="Unassembled WGS sequence"/>
</dbReference>
<proteinExistence type="predicted"/>